<dbReference type="AlphaFoldDB" id="A0A9D4ZP78"/>
<evidence type="ECO:0000313" key="3">
    <source>
        <dbReference type="Proteomes" id="UP000886520"/>
    </source>
</evidence>
<feature type="compositionally biased region" description="Basic and acidic residues" evidence="1">
    <location>
        <begin position="10"/>
        <end position="29"/>
    </location>
</feature>
<feature type="compositionally biased region" description="Basic residues" evidence="1">
    <location>
        <begin position="30"/>
        <end position="40"/>
    </location>
</feature>
<sequence>MKKVAFTTPPDKEKVGIKKPHHPLESKDSRIKKRSHRRSNKNPPLALITKAIFQKSRSSTPTTPAQPLPEVGEDPPNTPKRPTACTKLSWTTEDMAKALHAREHGLSLNKCSIQFGISRGAIANWEEGRTRTKRKGPPTTLTTAEEEPLLQWIFLKCDSGHGVSVTDVKLKAA</sequence>
<dbReference type="Proteomes" id="UP000886520">
    <property type="component" value="Chromosome 3"/>
</dbReference>
<dbReference type="EMBL" id="JABFUD020000002">
    <property type="protein sequence ID" value="KAI5082719.1"/>
    <property type="molecule type" value="Genomic_DNA"/>
</dbReference>
<feature type="compositionally biased region" description="Polar residues" evidence="1">
    <location>
        <begin position="55"/>
        <end position="65"/>
    </location>
</feature>
<reference evidence="2" key="1">
    <citation type="submission" date="2021-01" db="EMBL/GenBank/DDBJ databases">
        <title>Adiantum capillus-veneris genome.</title>
        <authorList>
            <person name="Fang Y."/>
            <person name="Liao Q."/>
        </authorList>
    </citation>
    <scope>NUCLEOTIDE SEQUENCE</scope>
    <source>
        <strain evidence="2">H3</strain>
        <tissue evidence="2">Leaf</tissue>
    </source>
</reference>
<proteinExistence type="predicted"/>
<feature type="region of interest" description="Disordered" evidence="1">
    <location>
        <begin position="1"/>
        <end position="83"/>
    </location>
</feature>
<evidence type="ECO:0008006" key="4">
    <source>
        <dbReference type="Google" id="ProtNLM"/>
    </source>
</evidence>
<keyword evidence="3" id="KW-1185">Reference proteome</keyword>
<accession>A0A9D4ZP78</accession>
<protein>
    <recommendedName>
        <fullName evidence="4">HTH CENPB-type domain-containing protein</fullName>
    </recommendedName>
</protein>
<evidence type="ECO:0000256" key="1">
    <source>
        <dbReference type="SAM" id="MobiDB-lite"/>
    </source>
</evidence>
<comment type="caution">
    <text evidence="2">The sequence shown here is derived from an EMBL/GenBank/DDBJ whole genome shotgun (WGS) entry which is preliminary data.</text>
</comment>
<name>A0A9D4ZP78_ADICA</name>
<evidence type="ECO:0000313" key="2">
    <source>
        <dbReference type="EMBL" id="KAI5082719.1"/>
    </source>
</evidence>
<gene>
    <name evidence="2" type="ORF">GOP47_0002462</name>
</gene>
<organism evidence="2 3">
    <name type="scientific">Adiantum capillus-veneris</name>
    <name type="common">Maidenhair fern</name>
    <dbReference type="NCBI Taxonomy" id="13818"/>
    <lineage>
        <taxon>Eukaryota</taxon>
        <taxon>Viridiplantae</taxon>
        <taxon>Streptophyta</taxon>
        <taxon>Embryophyta</taxon>
        <taxon>Tracheophyta</taxon>
        <taxon>Polypodiopsida</taxon>
        <taxon>Polypodiidae</taxon>
        <taxon>Polypodiales</taxon>
        <taxon>Pteridineae</taxon>
        <taxon>Pteridaceae</taxon>
        <taxon>Vittarioideae</taxon>
        <taxon>Adiantum</taxon>
    </lineage>
</organism>